<evidence type="ECO:0000313" key="5">
    <source>
        <dbReference type="Proteomes" id="UP000075420"/>
    </source>
</evidence>
<dbReference type="InterPro" id="IPR011006">
    <property type="entry name" value="CheY-like_superfamily"/>
</dbReference>
<dbReference type="GO" id="GO:0000160">
    <property type="term" value="P:phosphorelay signal transduction system"/>
    <property type="evidence" value="ECO:0007669"/>
    <property type="project" value="InterPro"/>
</dbReference>
<feature type="modified residue" description="4-aspartylphosphate" evidence="2">
    <location>
        <position position="87"/>
    </location>
</feature>
<feature type="domain" description="Response regulatory" evidence="3">
    <location>
        <begin position="31"/>
        <end position="152"/>
    </location>
</feature>
<dbReference type="EMBL" id="JELY01000964">
    <property type="protein sequence ID" value="KYF57446.1"/>
    <property type="molecule type" value="Genomic_DNA"/>
</dbReference>
<dbReference type="PANTHER" id="PTHR44591:SF3">
    <property type="entry name" value="RESPONSE REGULATORY DOMAIN-CONTAINING PROTEIN"/>
    <property type="match status" value="1"/>
</dbReference>
<sequence>MPAEPIRDLASFLDAPPGPVPSPQLGESPVRVLLAEDDRELRQLLAVALRRDGYEVLEAHDGNHLLELMAESLVSSGGAHPDIVVSDVRMPGKTGLELLAGLRRDDCSTPVVLITAFGDPETHAEAYRLGADAVLDKPLDLDDLRVVVQALVAMRR</sequence>
<gene>
    <name evidence="4" type="ORF">BE08_43215</name>
</gene>
<dbReference type="PROSITE" id="PS50110">
    <property type="entry name" value="RESPONSE_REGULATORY"/>
    <property type="match status" value="1"/>
</dbReference>
<dbReference type="Proteomes" id="UP000075420">
    <property type="component" value="Unassembled WGS sequence"/>
</dbReference>
<keyword evidence="1 2" id="KW-0597">Phosphoprotein</keyword>
<evidence type="ECO:0000313" key="4">
    <source>
        <dbReference type="EMBL" id="KYF57446.1"/>
    </source>
</evidence>
<dbReference type="Gene3D" id="3.40.50.2300">
    <property type="match status" value="1"/>
</dbReference>
<reference evidence="4 5" key="1">
    <citation type="submission" date="2014-02" db="EMBL/GenBank/DDBJ databases">
        <title>The small core and large imbalanced accessory genome model reveals a collaborative survival strategy of Sorangium cellulosum strains in nature.</title>
        <authorList>
            <person name="Han K."/>
            <person name="Peng R."/>
            <person name="Blom J."/>
            <person name="Li Y.-Z."/>
        </authorList>
    </citation>
    <scope>NUCLEOTIDE SEQUENCE [LARGE SCALE GENOMIC DNA]</scope>
    <source>
        <strain evidence="4 5">So0157-25</strain>
    </source>
</reference>
<dbReference type="SUPFAM" id="SSF52172">
    <property type="entry name" value="CheY-like"/>
    <property type="match status" value="1"/>
</dbReference>
<accession>A0A150PPH0</accession>
<dbReference type="InterPro" id="IPR050595">
    <property type="entry name" value="Bact_response_regulator"/>
</dbReference>
<dbReference type="CDD" id="cd00156">
    <property type="entry name" value="REC"/>
    <property type="match status" value="1"/>
</dbReference>
<dbReference type="Pfam" id="PF00072">
    <property type="entry name" value="Response_reg"/>
    <property type="match status" value="1"/>
</dbReference>
<proteinExistence type="predicted"/>
<comment type="caution">
    <text evidence="4">The sequence shown here is derived from an EMBL/GenBank/DDBJ whole genome shotgun (WGS) entry which is preliminary data.</text>
</comment>
<evidence type="ECO:0000256" key="1">
    <source>
        <dbReference type="ARBA" id="ARBA00022553"/>
    </source>
</evidence>
<evidence type="ECO:0000259" key="3">
    <source>
        <dbReference type="PROSITE" id="PS50110"/>
    </source>
</evidence>
<protein>
    <submittedName>
        <fullName evidence="4">Two-component response regulator</fullName>
    </submittedName>
</protein>
<name>A0A150PPH0_SORCE</name>
<dbReference type="InterPro" id="IPR001789">
    <property type="entry name" value="Sig_transdc_resp-reg_receiver"/>
</dbReference>
<dbReference type="AlphaFoldDB" id="A0A150PPH0"/>
<organism evidence="4 5">
    <name type="scientific">Sorangium cellulosum</name>
    <name type="common">Polyangium cellulosum</name>
    <dbReference type="NCBI Taxonomy" id="56"/>
    <lineage>
        <taxon>Bacteria</taxon>
        <taxon>Pseudomonadati</taxon>
        <taxon>Myxococcota</taxon>
        <taxon>Polyangia</taxon>
        <taxon>Polyangiales</taxon>
        <taxon>Polyangiaceae</taxon>
        <taxon>Sorangium</taxon>
    </lineage>
</organism>
<evidence type="ECO:0000256" key="2">
    <source>
        <dbReference type="PROSITE-ProRule" id="PRU00169"/>
    </source>
</evidence>
<dbReference type="PANTHER" id="PTHR44591">
    <property type="entry name" value="STRESS RESPONSE REGULATOR PROTEIN 1"/>
    <property type="match status" value="1"/>
</dbReference>
<dbReference type="SMART" id="SM00448">
    <property type="entry name" value="REC"/>
    <property type="match status" value="1"/>
</dbReference>